<gene>
    <name evidence="1" type="ORF">TPC1_13737</name>
</gene>
<dbReference type="Gene3D" id="3.40.30.10">
    <property type="entry name" value="Glutaredoxin"/>
    <property type="match status" value="1"/>
</dbReference>
<dbReference type="SUPFAM" id="SSF52833">
    <property type="entry name" value="Thioredoxin-like"/>
    <property type="match status" value="1"/>
</dbReference>
<reference evidence="1" key="1">
    <citation type="submission" date="2015-07" db="EMBL/GenBank/DDBJ databases">
        <title>Adaptation to a free-living lifestyle via gene acquisitions in the diplomonad Trepomonas sp. PC1.</title>
        <authorList>
            <person name="Xu F."/>
            <person name="Jerlstrom-Hultqvist J."/>
            <person name="Kolisko M."/>
            <person name="Simpson A.G.B."/>
            <person name="Roger A.J."/>
            <person name="Svard S.G."/>
            <person name="Andersson J.O."/>
        </authorList>
    </citation>
    <scope>NUCLEOTIDE SEQUENCE</scope>
    <source>
        <strain evidence="1">PC1</strain>
    </source>
</reference>
<organism evidence="1">
    <name type="scientific">Trepomonas sp. PC1</name>
    <dbReference type="NCBI Taxonomy" id="1076344"/>
    <lineage>
        <taxon>Eukaryota</taxon>
        <taxon>Metamonada</taxon>
        <taxon>Diplomonadida</taxon>
        <taxon>Hexamitidae</taxon>
        <taxon>Hexamitinae</taxon>
        <taxon>Trepomonas</taxon>
    </lineage>
</organism>
<dbReference type="InterPro" id="IPR036249">
    <property type="entry name" value="Thioredoxin-like_sf"/>
</dbReference>
<dbReference type="Pfam" id="PF14595">
    <property type="entry name" value="Thioredoxin_9"/>
    <property type="match status" value="1"/>
</dbReference>
<dbReference type="CDD" id="cd02947">
    <property type="entry name" value="TRX_family"/>
    <property type="match status" value="1"/>
</dbReference>
<accession>A0A146KAH2</accession>
<dbReference type="EMBL" id="GDID01002783">
    <property type="protein sequence ID" value="JAP93823.1"/>
    <property type="molecule type" value="Transcribed_RNA"/>
</dbReference>
<protein>
    <submittedName>
        <fullName evidence="1">Thioredoxin domain-containing protein</fullName>
    </submittedName>
</protein>
<sequence length="125" mass="14749">QYSISVSEGLLSSTQKYQKSQYNYKQDIVQQIETMENIKILAFHAPWCGDCQRQMPFINQIFLNMQIETDAIEVDRYKRDKFGLTQKYGITRIPTVLILKNDIEVGRVVERPFLSWEEDILVKIK</sequence>
<proteinExistence type="predicted"/>
<evidence type="ECO:0000313" key="1">
    <source>
        <dbReference type="EMBL" id="JAP93823.1"/>
    </source>
</evidence>
<dbReference type="AlphaFoldDB" id="A0A146KAH2"/>
<name>A0A146KAH2_9EUKA</name>
<feature type="non-terminal residue" evidence="1">
    <location>
        <position position="1"/>
    </location>
</feature>